<dbReference type="PANTHER" id="PTHR31118">
    <property type="entry name" value="CYCLASE-LIKE PROTEIN 2"/>
    <property type="match status" value="1"/>
</dbReference>
<dbReference type="GO" id="GO:0004061">
    <property type="term" value="F:arylformamidase activity"/>
    <property type="evidence" value="ECO:0007669"/>
    <property type="project" value="InterPro"/>
</dbReference>
<evidence type="ECO:0000313" key="2">
    <source>
        <dbReference type="Proteomes" id="UP000823636"/>
    </source>
</evidence>
<dbReference type="EMBL" id="JADIMW010000045">
    <property type="protein sequence ID" value="MBO8438099.1"/>
    <property type="molecule type" value="Genomic_DNA"/>
</dbReference>
<dbReference type="InterPro" id="IPR007325">
    <property type="entry name" value="KFase/CYL"/>
</dbReference>
<proteinExistence type="predicted"/>
<dbReference type="PANTHER" id="PTHR31118:SF32">
    <property type="entry name" value="KYNURENINE FORMAMIDASE"/>
    <property type="match status" value="1"/>
</dbReference>
<dbReference type="GO" id="GO:0019441">
    <property type="term" value="P:L-tryptophan catabolic process to kynurenine"/>
    <property type="evidence" value="ECO:0007669"/>
    <property type="project" value="InterPro"/>
</dbReference>
<reference evidence="1" key="1">
    <citation type="submission" date="2020-10" db="EMBL/GenBank/DDBJ databases">
        <authorList>
            <person name="Gilroy R."/>
        </authorList>
    </citation>
    <scope>NUCLEOTIDE SEQUENCE</scope>
    <source>
        <strain evidence="1">G3-4614</strain>
    </source>
</reference>
<dbReference type="Pfam" id="PF04199">
    <property type="entry name" value="Cyclase"/>
    <property type="match status" value="1"/>
</dbReference>
<reference evidence="1" key="2">
    <citation type="journal article" date="2021" name="PeerJ">
        <title>Extensive microbial diversity within the chicken gut microbiome revealed by metagenomics and culture.</title>
        <authorList>
            <person name="Gilroy R."/>
            <person name="Ravi A."/>
            <person name="Getino M."/>
            <person name="Pursley I."/>
            <person name="Horton D.L."/>
            <person name="Alikhan N.F."/>
            <person name="Baker D."/>
            <person name="Gharbi K."/>
            <person name="Hall N."/>
            <person name="Watson M."/>
            <person name="Adriaenssens E.M."/>
            <person name="Foster-Nyarko E."/>
            <person name="Jarju S."/>
            <person name="Secka A."/>
            <person name="Antonio M."/>
            <person name="Oren A."/>
            <person name="Chaudhuri R.R."/>
            <person name="La Ragione R."/>
            <person name="Hildebrand F."/>
            <person name="Pallen M.J."/>
        </authorList>
    </citation>
    <scope>NUCLEOTIDE SEQUENCE</scope>
    <source>
        <strain evidence="1">G3-4614</strain>
    </source>
</reference>
<gene>
    <name evidence="1" type="ORF">IAC54_04285</name>
</gene>
<dbReference type="Gene3D" id="3.50.30.50">
    <property type="entry name" value="Putative cyclase"/>
    <property type="match status" value="2"/>
</dbReference>
<name>A0A9D9E222_9BACT</name>
<dbReference type="AlphaFoldDB" id="A0A9D9E222"/>
<comment type="caution">
    <text evidence="1">The sequence shown here is derived from an EMBL/GenBank/DDBJ whole genome shotgun (WGS) entry which is preliminary data.</text>
</comment>
<protein>
    <submittedName>
        <fullName evidence="1">Cyclase family protein</fullName>
    </submittedName>
</protein>
<accession>A0A9D9E222</accession>
<evidence type="ECO:0000313" key="1">
    <source>
        <dbReference type="EMBL" id="MBO8438099.1"/>
    </source>
</evidence>
<sequence length="190" mass="20352">MKLFDISCDIMHSRLYPDTVPPRVVVLSEIDASSPYRVSSLCADLHTGTHIDAPLHCFPDGKGIVDIPLDRFWGRCIVVERNGCGTPLPPASDGVGIVLFKGCREFPLSEADCRSVVDGGYCTVGCDDITVGAGDGEYVVHRFLLGAGIPVIEGLCLRDVVPGVYWLSALPVKIDGAEASFCRAVLMALD</sequence>
<dbReference type="Proteomes" id="UP000823636">
    <property type="component" value="Unassembled WGS sequence"/>
</dbReference>
<organism evidence="1 2">
    <name type="scientific">Candidatus Caccoplasma merdipullorum</name>
    <dbReference type="NCBI Taxonomy" id="2840718"/>
    <lineage>
        <taxon>Bacteria</taxon>
        <taxon>Pseudomonadati</taxon>
        <taxon>Bacteroidota</taxon>
        <taxon>Bacteroidia</taxon>
        <taxon>Bacteroidales</taxon>
        <taxon>Bacteroidaceae</taxon>
        <taxon>Bacteroidaceae incertae sedis</taxon>
        <taxon>Candidatus Caccoplasma</taxon>
    </lineage>
</organism>
<dbReference type="SUPFAM" id="SSF102198">
    <property type="entry name" value="Putative cyclase"/>
    <property type="match status" value="1"/>
</dbReference>
<dbReference type="InterPro" id="IPR037175">
    <property type="entry name" value="KFase_sf"/>
</dbReference>